<dbReference type="GO" id="GO:0006355">
    <property type="term" value="P:regulation of DNA-templated transcription"/>
    <property type="evidence" value="ECO:0007669"/>
    <property type="project" value="InterPro"/>
</dbReference>
<gene>
    <name evidence="8" type="ORF">A374_17964</name>
</gene>
<protein>
    <submittedName>
        <fullName evidence="8">LuxR family transcriptional regulator</fullName>
    </submittedName>
</protein>
<dbReference type="InterPro" id="IPR011006">
    <property type="entry name" value="CheY-like_superfamily"/>
</dbReference>
<evidence type="ECO:0000313" key="8">
    <source>
        <dbReference type="EMBL" id="EIT83946.1"/>
    </source>
</evidence>
<keyword evidence="1 5" id="KW-0597">Phosphoprotein</keyword>
<dbReference type="SMART" id="SM00421">
    <property type="entry name" value="HTH_LUXR"/>
    <property type="match status" value="1"/>
</dbReference>
<keyword evidence="2" id="KW-0805">Transcription regulation</keyword>
<dbReference type="Pfam" id="PF00072">
    <property type="entry name" value="Response_reg"/>
    <property type="match status" value="1"/>
</dbReference>
<dbReference type="PROSITE" id="PS50043">
    <property type="entry name" value="HTH_LUXR_2"/>
    <property type="match status" value="1"/>
</dbReference>
<dbReference type="SMART" id="SM00448">
    <property type="entry name" value="REC"/>
    <property type="match status" value="1"/>
</dbReference>
<keyword evidence="4" id="KW-0804">Transcription</keyword>
<dbReference type="SUPFAM" id="SSF46894">
    <property type="entry name" value="C-terminal effector domain of the bipartite response regulators"/>
    <property type="match status" value="1"/>
</dbReference>
<dbReference type="GO" id="GO:0003677">
    <property type="term" value="F:DNA binding"/>
    <property type="evidence" value="ECO:0007669"/>
    <property type="project" value="UniProtKB-KW"/>
</dbReference>
<comment type="caution">
    <text evidence="8">The sequence shown here is derived from an EMBL/GenBank/DDBJ whole genome shotgun (WGS) entry which is preliminary data.</text>
</comment>
<proteinExistence type="predicted"/>
<dbReference type="SUPFAM" id="SSF52172">
    <property type="entry name" value="CheY-like"/>
    <property type="match status" value="1"/>
</dbReference>
<feature type="domain" description="Response regulatory" evidence="7">
    <location>
        <begin position="6"/>
        <end position="122"/>
    </location>
</feature>
<reference evidence="8 9" key="1">
    <citation type="journal article" date="2012" name="J. Bacteriol.">
        <title>Genome of Bacillus macauensis ZFHKF-1, a Long-Chain-Forming Bacterium.</title>
        <authorList>
            <person name="Cai L."/>
            <person name="Zhang T."/>
        </authorList>
    </citation>
    <scope>NUCLEOTIDE SEQUENCE [LARGE SCALE GENOMIC DNA]</scope>
    <source>
        <strain evidence="8 9">ZFHKF-1</strain>
    </source>
</reference>
<dbReference type="PATRIC" id="fig|1196324.3.peg.3666"/>
<dbReference type="InterPro" id="IPR001789">
    <property type="entry name" value="Sig_transdc_resp-reg_receiver"/>
</dbReference>
<dbReference type="Gene3D" id="3.40.50.2300">
    <property type="match status" value="1"/>
</dbReference>
<evidence type="ECO:0000256" key="2">
    <source>
        <dbReference type="ARBA" id="ARBA00023015"/>
    </source>
</evidence>
<name>I8IWU9_9BACL</name>
<organism evidence="8 9">
    <name type="scientific">Fictibacillus macauensis ZFHKF-1</name>
    <dbReference type="NCBI Taxonomy" id="1196324"/>
    <lineage>
        <taxon>Bacteria</taxon>
        <taxon>Bacillati</taxon>
        <taxon>Bacillota</taxon>
        <taxon>Bacilli</taxon>
        <taxon>Bacillales</taxon>
        <taxon>Fictibacillaceae</taxon>
        <taxon>Fictibacillus</taxon>
    </lineage>
</organism>
<dbReference type="InterPro" id="IPR039420">
    <property type="entry name" value="WalR-like"/>
</dbReference>
<dbReference type="PROSITE" id="PS50110">
    <property type="entry name" value="RESPONSE_REGULATORY"/>
    <property type="match status" value="1"/>
</dbReference>
<dbReference type="InterPro" id="IPR016032">
    <property type="entry name" value="Sig_transdc_resp-reg_C-effctor"/>
</dbReference>
<dbReference type="Proteomes" id="UP000004080">
    <property type="component" value="Unassembled WGS sequence"/>
</dbReference>
<dbReference type="AlphaFoldDB" id="I8IWU9"/>
<dbReference type="InterPro" id="IPR058245">
    <property type="entry name" value="NreC/VraR/RcsB-like_REC"/>
</dbReference>
<keyword evidence="9" id="KW-1185">Reference proteome</keyword>
<dbReference type="CDD" id="cd17535">
    <property type="entry name" value="REC_NarL-like"/>
    <property type="match status" value="1"/>
</dbReference>
<evidence type="ECO:0000256" key="1">
    <source>
        <dbReference type="ARBA" id="ARBA00022553"/>
    </source>
</evidence>
<keyword evidence="3" id="KW-0238">DNA-binding</keyword>
<sequence length="217" mass="23466">MILVLTLLLVDDHAVVRQGLTMLLNAEPSFSVIGEAANGDEAIAQAAALCPDVIVMDVSMPGRDGLSASAEIHASQPNVAILVLTMHNDEGYIYQARQAGAAGCILKSAPHEALIEAIHQISRGEPYWPTSRRKPQVEEDHPLSQREKEVLTLIAKGYSNKEIAHVLVISVKTVETHKGHVMEKLGIKARHELVDYALKKGFLGYGQSSAISDDSSE</sequence>
<dbReference type="Pfam" id="PF00196">
    <property type="entry name" value="GerE"/>
    <property type="match status" value="1"/>
</dbReference>
<dbReference type="eggNOG" id="COG2197">
    <property type="taxonomic scope" value="Bacteria"/>
</dbReference>
<dbReference type="PANTHER" id="PTHR43214">
    <property type="entry name" value="TWO-COMPONENT RESPONSE REGULATOR"/>
    <property type="match status" value="1"/>
</dbReference>
<dbReference type="GO" id="GO:0000160">
    <property type="term" value="P:phosphorelay signal transduction system"/>
    <property type="evidence" value="ECO:0007669"/>
    <property type="project" value="InterPro"/>
</dbReference>
<dbReference type="EMBL" id="AKKV01000042">
    <property type="protein sequence ID" value="EIT83946.1"/>
    <property type="molecule type" value="Genomic_DNA"/>
</dbReference>
<feature type="modified residue" description="4-aspartylphosphate" evidence="5">
    <location>
        <position position="57"/>
    </location>
</feature>
<dbReference type="STRING" id="1196324.A374_17964"/>
<evidence type="ECO:0000313" key="9">
    <source>
        <dbReference type="Proteomes" id="UP000004080"/>
    </source>
</evidence>
<dbReference type="CDD" id="cd06170">
    <property type="entry name" value="LuxR_C_like"/>
    <property type="match status" value="1"/>
</dbReference>
<evidence type="ECO:0000259" key="6">
    <source>
        <dbReference type="PROSITE" id="PS50043"/>
    </source>
</evidence>
<feature type="domain" description="HTH luxR-type" evidence="6">
    <location>
        <begin position="136"/>
        <end position="201"/>
    </location>
</feature>
<evidence type="ECO:0000256" key="4">
    <source>
        <dbReference type="ARBA" id="ARBA00023163"/>
    </source>
</evidence>
<evidence type="ECO:0000259" key="7">
    <source>
        <dbReference type="PROSITE" id="PS50110"/>
    </source>
</evidence>
<dbReference type="PRINTS" id="PR00038">
    <property type="entry name" value="HTHLUXR"/>
</dbReference>
<evidence type="ECO:0000256" key="5">
    <source>
        <dbReference type="PROSITE-ProRule" id="PRU00169"/>
    </source>
</evidence>
<dbReference type="PANTHER" id="PTHR43214:SF24">
    <property type="entry name" value="TRANSCRIPTIONAL REGULATORY PROTEIN NARL-RELATED"/>
    <property type="match status" value="1"/>
</dbReference>
<evidence type="ECO:0000256" key="3">
    <source>
        <dbReference type="ARBA" id="ARBA00023125"/>
    </source>
</evidence>
<dbReference type="InterPro" id="IPR000792">
    <property type="entry name" value="Tscrpt_reg_LuxR_C"/>
</dbReference>
<dbReference type="PROSITE" id="PS00622">
    <property type="entry name" value="HTH_LUXR_1"/>
    <property type="match status" value="1"/>
</dbReference>
<accession>I8IWU9</accession>
<dbReference type="GO" id="GO:0005737">
    <property type="term" value="C:cytoplasm"/>
    <property type="evidence" value="ECO:0007669"/>
    <property type="project" value="UniProtKB-SubCell"/>
</dbReference>